<feature type="region of interest" description="Disordered" evidence="2">
    <location>
        <begin position="148"/>
        <end position="167"/>
    </location>
</feature>
<name>A0A445MES3_ENSVE</name>
<dbReference type="EMBL" id="KV875741">
    <property type="protein sequence ID" value="RZR72709.1"/>
    <property type="molecule type" value="Genomic_DNA"/>
</dbReference>
<dbReference type="InterPro" id="IPR027267">
    <property type="entry name" value="AH/BAR_dom_sf"/>
</dbReference>
<keyword evidence="1" id="KW-0175">Coiled coil</keyword>
<accession>A0A445MES3</accession>
<reference evidence="3" key="1">
    <citation type="journal article" date="2018" name="Data Brief">
        <title>Genome sequence data from 17 accessions of Ensete ventricosum, a staple food crop for millions in Ethiopia.</title>
        <authorList>
            <person name="Yemataw Z."/>
            <person name="Muzemil S."/>
            <person name="Ambachew D."/>
            <person name="Tripathi L."/>
            <person name="Tesfaye K."/>
            <person name="Chala A."/>
            <person name="Farbos A."/>
            <person name="O'Neill P."/>
            <person name="Moore K."/>
            <person name="Grant M."/>
            <person name="Studholme D.J."/>
        </authorList>
    </citation>
    <scope>NUCLEOTIDE SEQUENCE [LARGE SCALE GENOMIC DNA]</scope>
    <source>
        <tissue evidence="3">Leaf</tissue>
    </source>
</reference>
<dbReference type="Proteomes" id="UP000290560">
    <property type="component" value="Unassembled WGS sequence"/>
</dbReference>
<proteinExistence type="predicted"/>
<dbReference type="SUPFAM" id="SSF103657">
    <property type="entry name" value="BAR/IMD domain-like"/>
    <property type="match status" value="1"/>
</dbReference>
<evidence type="ECO:0000256" key="1">
    <source>
        <dbReference type="SAM" id="Coils"/>
    </source>
</evidence>
<evidence type="ECO:0000313" key="3">
    <source>
        <dbReference type="EMBL" id="RZR72709.1"/>
    </source>
</evidence>
<feature type="compositionally biased region" description="Acidic residues" evidence="2">
    <location>
        <begin position="158"/>
        <end position="167"/>
    </location>
</feature>
<evidence type="ECO:0000256" key="2">
    <source>
        <dbReference type="SAM" id="MobiDB-lite"/>
    </source>
</evidence>
<feature type="coiled-coil region" evidence="1">
    <location>
        <begin position="26"/>
        <end position="74"/>
    </location>
</feature>
<organism evidence="3">
    <name type="scientific">Ensete ventricosum</name>
    <name type="common">Abyssinian banana</name>
    <name type="synonym">Musa ensete</name>
    <dbReference type="NCBI Taxonomy" id="4639"/>
    <lineage>
        <taxon>Eukaryota</taxon>
        <taxon>Viridiplantae</taxon>
        <taxon>Streptophyta</taxon>
        <taxon>Embryophyta</taxon>
        <taxon>Tracheophyta</taxon>
        <taxon>Spermatophyta</taxon>
        <taxon>Magnoliopsida</taxon>
        <taxon>Liliopsida</taxon>
        <taxon>Zingiberales</taxon>
        <taxon>Musaceae</taxon>
        <taxon>Ensete</taxon>
    </lineage>
</organism>
<dbReference type="AlphaFoldDB" id="A0A445MES3"/>
<sequence>MFMGYRITNLQQEIDALKSGGGPEVVAAVEERATELEKELKKIKHEQDKVLQWLKTSDKELNDARGNLSEARRQLKEAWVKARKTDDDLLKSVKELESMRVELSRRAIDYYKGSTDFKEGLKRMGRVSYKYGYRVALAHFGALHPDSEVEENPFTIQPEDDSVPMER</sequence>
<gene>
    <name evidence="3" type="ORF">BHM03_00016034</name>
</gene>
<protein>
    <submittedName>
        <fullName evidence="3">Uncharacterized protein</fullName>
    </submittedName>
</protein>